<evidence type="ECO:0000256" key="1">
    <source>
        <dbReference type="SAM" id="MobiDB-lite"/>
    </source>
</evidence>
<feature type="compositionally biased region" description="Basic and acidic residues" evidence="1">
    <location>
        <begin position="139"/>
        <end position="153"/>
    </location>
</feature>
<dbReference type="GO" id="GO:0004860">
    <property type="term" value="F:protein kinase inhibitor activity"/>
    <property type="evidence" value="ECO:0007669"/>
    <property type="project" value="TreeGrafter"/>
</dbReference>
<feature type="compositionally biased region" description="Basic and acidic residues" evidence="1">
    <location>
        <begin position="1"/>
        <end position="17"/>
    </location>
</feature>
<evidence type="ECO:0008006" key="4">
    <source>
        <dbReference type="Google" id="ProtNLM"/>
    </source>
</evidence>
<accession>A0A168LWJ1</accession>
<dbReference type="InParanoid" id="A0A168LWJ1"/>
<keyword evidence="3" id="KW-1185">Reference proteome</keyword>
<dbReference type="OMA" id="ETPSFIM"/>
<feature type="compositionally biased region" description="Basic and acidic residues" evidence="1">
    <location>
        <begin position="100"/>
        <end position="126"/>
    </location>
</feature>
<dbReference type="GO" id="GO:0019901">
    <property type="term" value="F:protein kinase binding"/>
    <property type="evidence" value="ECO:0007669"/>
    <property type="project" value="TreeGrafter"/>
</dbReference>
<feature type="region of interest" description="Disordered" evidence="1">
    <location>
        <begin position="1"/>
        <end position="34"/>
    </location>
</feature>
<dbReference type="AlphaFoldDB" id="A0A168LWJ1"/>
<name>A0A168LWJ1_ABSGL</name>
<sequence>MASPEPKEPTKDDDNKEWMTPAQRHNMTETEKRQRQLDRMFAKIDTPVIIPEAKREKKEHKVKDFVNNVSGSSAGAGSGDFHVYRALRRREYTRLGNMEAEERREREDQAYKDAMARKKAESEERTAKKRARRQKRKQAKPDDNNAKKQKTEE</sequence>
<protein>
    <recommendedName>
        <fullName evidence="4">DUF1168-domain-containing protein</fullName>
    </recommendedName>
</protein>
<feature type="compositionally biased region" description="Basic residues" evidence="1">
    <location>
        <begin position="127"/>
        <end position="138"/>
    </location>
</feature>
<dbReference type="PANTHER" id="PTHR13507">
    <property type="entry name" value="PRKR-INTERACTING PROTEIN 1"/>
    <property type="match status" value="1"/>
</dbReference>
<dbReference type="EMBL" id="LT551876">
    <property type="protein sequence ID" value="SAL97620.1"/>
    <property type="molecule type" value="Genomic_DNA"/>
</dbReference>
<dbReference type="InterPro" id="IPR009548">
    <property type="entry name" value="Prkrip1"/>
</dbReference>
<organism evidence="2">
    <name type="scientific">Absidia glauca</name>
    <name type="common">Pin mould</name>
    <dbReference type="NCBI Taxonomy" id="4829"/>
    <lineage>
        <taxon>Eukaryota</taxon>
        <taxon>Fungi</taxon>
        <taxon>Fungi incertae sedis</taxon>
        <taxon>Mucoromycota</taxon>
        <taxon>Mucoromycotina</taxon>
        <taxon>Mucoromycetes</taxon>
        <taxon>Mucorales</taxon>
        <taxon>Cunninghamellaceae</taxon>
        <taxon>Absidia</taxon>
    </lineage>
</organism>
<dbReference type="GO" id="GO:0005730">
    <property type="term" value="C:nucleolus"/>
    <property type="evidence" value="ECO:0007669"/>
    <property type="project" value="TreeGrafter"/>
</dbReference>
<dbReference type="GO" id="GO:0003725">
    <property type="term" value="F:double-stranded RNA binding"/>
    <property type="evidence" value="ECO:0007669"/>
    <property type="project" value="InterPro"/>
</dbReference>
<dbReference type="Pfam" id="PF06658">
    <property type="entry name" value="DUF1168"/>
    <property type="match status" value="1"/>
</dbReference>
<evidence type="ECO:0000313" key="3">
    <source>
        <dbReference type="Proteomes" id="UP000078561"/>
    </source>
</evidence>
<proteinExistence type="predicted"/>
<dbReference type="STRING" id="4829.A0A168LWJ1"/>
<evidence type="ECO:0000313" key="2">
    <source>
        <dbReference type="EMBL" id="SAL97620.1"/>
    </source>
</evidence>
<gene>
    <name evidence="2" type="primary">ABSGL_03125.1 scaffold 4229</name>
</gene>
<dbReference type="OrthoDB" id="10067079at2759"/>
<dbReference type="Proteomes" id="UP000078561">
    <property type="component" value="Unassembled WGS sequence"/>
</dbReference>
<feature type="region of interest" description="Disordered" evidence="1">
    <location>
        <begin position="91"/>
        <end position="153"/>
    </location>
</feature>
<dbReference type="PANTHER" id="PTHR13507:SF0">
    <property type="entry name" value="PRKR-INTERACTING PROTEIN 1"/>
    <property type="match status" value="1"/>
</dbReference>
<reference evidence="2" key="1">
    <citation type="submission" date="2016-04" db="EMBL/GenBank/DDBJ databases">
        <authorList>
            <person name="Evans L.H."/>
            <person name="Alamgir A."/>
            <person name="Owens N."/>
            <person name="Weber N.D."/>
            <person name="Virtaneva K."/>
            <person name="Barbian K."/>
            <person name="Babar A."/>
            <person name="Rosenke K."/>
        </authorList>
    </citation>
    <scope>NUCLEOTIDE SEQUENCE [LARGE SCALE GENOMIC DNA]</scope>
    <source>
        <strain evidence="2">CBS 101.48</strain>
    </source>
</reference>